<dbReference type="Gene3D" id="3.80.10.10">
    <property type="entry name" value="Ribonuclease Inhibitor"/>
    <property type="match status" value="1"/>
</dbReference>
<evidence type="ECO:0008006" key="3">
    <source>
        <dbReference type="Google" id="ProtNLM"/>
    </source>
</evidence>
<keyword evidence="2" id="KW-1185">Reference proteome</keyword>
<dbReference type="OrthoDB" id="3001771at2759"/>
<dbReference type="InterPro" id="IPR032675">
    <property type="entry name" value="LRR_dom_sf"/>
</dbReference>
<sequence length="453" mass="51938">MSTRADLSPSGITIRPSQRPTINHLPVELLSHIFCFAVLRYDDSHMGFLQLDFARCALCGVNSLWRSIVVSIPKLWTTIVNFANVPYHWSTVENWISLSHNLPLDLVLTRSRHAPPDELEGAYVQTMLGLAVPHFPRLRRLHVDVHFSSSLPSIENHFVWCMPSLTMIVDGENFRYICQQRPEWTSNLDNLSELTVSHFVENEDIAVHLLEISDVVDFLEDLPNLYSLTFEDADFDFFPSQPLNQLSISNVGSLEIKDLDGTLLTDLLYHDWDNLDMVTITNCVLEEEHIFSLFCQDLYLDAIDVDGHLPSLLQSWDGITVHFINCPGYDDDVLETLGSVNRNDQSSFNASCLIEIISIGCSNFSIEALKRLVERRNRTVDYADPEWWKKVEAPELDTVMVEGYGSELSTGDRQWFESHLREFFWNGVGCCRGTLFFWNFDQHHTLTSQVDPF</sequence>
<dbReference type="Proteomes" id="UP000054477">
    <property type="component" value="Unassembled WGS sequence"/>
</dbReference>
<organism evidence="1 2">
    <name type="scientific">Laccaria amethystina LaAM-08-1</name>
    <dbReference type="NCBI Taxonomy" id="1095629"/>
    <lineage>
        <taxon>Eukaryota</taxon>
        <taxon>Fungi</taxon>
        <taxon>Dikarya</taxon>
        <taxon>Basidiomycota</taxon>
        <taxon>Agaricomycotina</taxon>
        <taxon>Agaricomycetes</taxon>
        <taxon>Agaricomycetidae</taxon>
        <taxon>Agaricales</taxon>
        <taxon>Agaricineae</taxon>
        <taxon>Hydnangiaceae</taxon>
        <taxon>Laccaria</taxon>
    </lineage>
</organism>
<evidence type="ECO:0000313" key="2">
    <source>
        <dbReference type="Proteomes" id="UP000054477"/>
    </source>
</evidence>
<proteinExistence type="predicted"/>
<dbReference type="SUPFAM" id="SSF52047">
    <property type="entry name" value="RNI-like"/>
    <property type="match status" value="1"/>
</dbReference>
<dbReference type="HOGENOM" id="CLU_027732_1_0_1"/>
<dbReference type="EMBL" id="KN838575">
    <property type="protein sequence ID" value="KIK03884.1"/>
    <property type="molecule type" value="Genomic_DNA"/>
</dbReference>
<gene>
    <name evidence="1" type="ORF">K443DRAFT_651782</name>
</gene>
<evidence type="ECO:0000313" key="1">
    <source>
        <dbReference type="EMBL" id="KIK03884.1"/>
    </source>
</evidence>
<protein>
    <recommendedName>
        <fullName evidence="3">F-box domain-containing protein</fullName>
    </recommendedName>
</protein>
<accession>A0A0C9XQG5</accession>
<name>A0A0C9XQG5_9AGAR</name>
<reference evidence="2" key="2">
    <citation type="submission" date="2015-01" db="EMBL/GenBank/DDBJ databases">
        <title>Evolutionary Origins and Diversification of the Mycorrhizal Mutualists.</title>
        <authorList>
            <consortium name="DOE Joint Genome Institute"/>
            <consortium name="Mycorrhizal Genomics Consortium"/>
            <person name="Kohler A."/>
            <person name="Kuo A."/>
            <person name="Nagy L.G."/>
            <person name="Floudas D."/>
            <person name="Copeland A."/>
            <person name="Barry K.W."/>
            <person name="Cichocki N."/>
            <person name="Veneault-Fourrey C."/>
            <person name="LaButti K."/>
            <person name="Lindquist E.A."/>
            <person name="Lipzen A."/>
            <person name="Lundell T."/>
            <person name="Morin E."/>
            <person name="Murat C."/>
            <person name="Riley R."/>
            <person name="Ohm R."/>
            <person name="Sun H."/>
            <person name="Tunlid A."/>
            <person name="Henrissat B."/>
            <person name="Grigoriev I.V."/>
            <person name="Hibbett D.S."/>
            <person name="Martin F."/>
        </authorList>
    </citation>
    <scope>NUCLEOTIDE SEQUENCE [LARGE SCALE GENOMIC DNA]</scope>
    <source>
        <strain evidence="2">LaAM-08-1</strain>
    </source>
</reference>
<dbReference type="STRING" id="1095629.A0A0C9XQG5"/>
<dbReference type="AlphaFoldDB" id="A0A0C9XQG5"/>
<reference evidence="1 2" key="1">
    <citation type="submission" date="2014-04" db="EMBL/GenBank/DDBJ databases">
        <authorList>
            <consortium name="DOE Joint Genome Institute"/>
            <person name="Kuo A."/>
            <person name="Kohler A."/>
            <person name="Nagy L.G."/>
            <person name="Floudas D."/>
            <person name="Copeland A."/>
            <person name="Barry K.W."/>
            <person name="Cichocki N."/>
            <person name="Veneault-Fourrey C."/>
            <person name="LaButti K."/>
            <person name="Lindquist E.A."/>
            <person name="Lipzen A."/>
            <person name="Lundell T."/>
            <person name="Morin E."/>
            <person name="Murat C."/>
            <person name="Sun H."/>
            <person name="Tunlid A."/>
            <person name="Henrissat B."/>
            <person name="Grigoriev I.V."/>
            <person name="Hibbett D.S."/>
            <person name="Martin F."/>
            <person name="Nordberg H.P."/>
            <person name="Cantor M.N."/>
            <person name="Hua S.X."/>
        </authorList>
    </citation>
    <scope>NUCLEOTIDE SEQUENCE [LARGE SCALE GENOMIC DNA]</scope>
    <source>
        <strain evidence="1 2">LaAM-08-1</strain>
    </source>
</reference>